<keyword evidence="1" id="KW-1133">Transmembrane helix</keyword>
<reference evidence="3" key="1">
    <citation type="submission" date="2021-01" db="EMBL/GenBank/DDBJ databases">
        <authorList>
            <person name="Zahm M."/>
            <person name="Roques C."/>
            <person name="Cabau C."/>
            <person name="Klopp C."/>
            <person name="Donnadieu C."/>
            <person name="Jouanno E."/>
            <person name="Lampietro C."/>
            <person name="Louis A."/>
            <person name="Herpin A."/>
            <person name="Echchiki A."/>
            <person name="Berthelot C."/>
            <person name="Parey E."/>
            <person name="Roest-Crollius H."/>
            <person name="Braasch I."/>
            <person name="Postlethwait J."/>
            <person name="Bobe J."/>
            <person name="Montfort J."/>
            <person name="Bouchez O."/>
            <person name="Begum T."/>
            <person name="Mejri S."/>
            <person name="Adams A."/>
            <person name="Chen W.-J."/>
            <person name="Guiguen Y."/>
        </authorList>
    </citation>
    <scope>NUCLEOTIDE SEQUENCE</scope>
    <source>
        <tissue evidence="3">Blood</tissue>
    </source>
</reference>
<dbReference type="AlphaFoldDB" id="A0A8T3CV64"/>
<name>A0A8T3CV64_9TELE</name>
<evidence type="ECO:0000256" key="2">
    <source>
        <dbReference type="SAM" id="SignalP"/>
    </source>
</evidence>
<keyword evidence="1" id="KW-0472">Membrane</keyword>
<keyword evidence="1" id="KW-0812">Transmembrane</keyword>
<sequence>MWRFFCHLHVLLSLSAVLCSEEIMVKLEVLILALILVGADVPSLAGPVPTGTVCPPVPMCPTNPPCPTCPAPVTCPTPGPPPPPPPPKLGVLSVKPAEGSTCRGRVYLTLNSSARLPLCFQSALNLQTLCLHLGCGKYRKKILISSNSPGHHVHGNWSLEETRCNAMDILCEAAPDSKELVAYKAVTGLLAAIFLLLLLLRFGPPTWTLIRKRLLNRGSTWIGPTQSQSVSFYRAQQKGLQPNSTDKRHSYPGLERLTVNNSLNPSNRNSYDSYN</sequence>
<comment type="caution">
    <text evidence="3">The sequence shown here is derived from an EMBL/GenBank/DDBJ whole genome shotgun (WGS) entry which is preliminary data.</text>
</comment>
<proteinExistence type="predicted"/>
<dbReference type="Proteomes" id="UP000829720">
    <property type="component" value="Unassembled WGS sequence"/>
</dbReference>
<feature type="transmembrane region" description="Helical" evidence="1">
    <location>
        <begin position="181"/>
        <end position="203"/>
    </location>
</feature>
<feature type="chain" id="PRO_5035746439" evidence="2">
    <location>
        <begin position="21"/>
        <end position="275"/>
    </location>
</feature>
<evidence type="ECO:0000313" key="4">
    <source>
        <dbReference type="Proteomes" id="UP000829720"/>
    </source>
</evidence>
<evidence type="ECO:0000256" key="1">
    <source>
        <dbReference type="SAM" id="Phobius"/>
    </source>
</evidence>
<feature type="signal peptide" evidence="2">
    <location>
        <begin position="1"/>
        <end position="20"/>
    </location>
</feature>
<organism evidence="3 4">
    <name type="scientific">Albula goreensis</name>
    <dbReference type="NCBI Taxonomy" id="1534307"/>
    <lineage>
        <taxon>Eukaryota</taxon>
        <taxon>Metazoa</taxon>
        <taxon>Chordata</taxon>
        <taxon>Craniata</taxon>
        <taxon>Vertebrata</taxon>
        <taxon>Euteleostomi</taxon>
        <taxon>Actinopterygii</taxon>
        <taxon>Neopterygii</taxon>
        <taxon>Teleostei</taxon>
        <taxon>Albuliformes</taxon>
        <taxon>Albulidae</taxon>
        <taxon>Albula</taxon>
    </lineage>
</organism>
<protein>
    <submittedName>
        <fullName evidence="3">Uncharacterized protein</fullName>
    </submittedName>
</protein>
<keyword evidence="2" id="KW-0732">Signal</keyword>
<dbReference type="OrthoDB" id="544868at2759"/>
<gene>
    <name evidence="3" type="ORF">AGOR_G00182830</name>
</gene>
<accession>A0A8T3CV64</accession>
<keyword evidence="4" id="KW-1185">Reference proteome</keyword>
<dbReference type="EMBL" id="JAERUA010000017">
    <property type="protein sequence ID" value="KAI1888226.1"/>
    <property type="molecule type" value="Genomic_DNA"/>
</dbReference>
<evidence type="ECO:0000313" key="3">
    <source>
        <dbReference type="EMBL" id="KAI1888226.1"/>
    </source>
</evidence>